<keyword evidence="6 7" id="KW-0472">Membrane</keyword>
<evidence type="ECO:0000313" key="11">
    <source>
        <dbReference type="Proteomes" id="UP000290189"/>
    </source>
</evidence>
<feature type="transmembrane region" description="Helical" evidence="7">
    <location>
        <begin position="367"/>
        <end position="389"/>
    </location>
</feature>
<feature type="chain" id="PRO_5033758892" description="Transmembrane 9 superfamily member" evidence="7">
    <location>
        <begin position="20"/>
        <end position="597"/>
    </location>
</feature>
<dbReference type="Proteomes" id="UP000039324">
    <property type="component" value="Unassembled WGS sequence"/>
</dbReference>
<evidence type="ECO:0000256" key="2">
    <source>
        <dbReference type="ARBA" id="ARBA00005227"/>
    </source>
</evidence>
<evidence type="ECO:0000256" key="7">
    <source>
        <dbReference type="RuleBase" id="RU363079"/>
    </source>
</evidence>
<dbReference type="OrthoDB" id="1666796at2759"/>
<accession>A0A0G4IY97</accession>
<dbReference type="PANTHER" id="PTHR10766:SF177">
    <property type="entry name" value="TRANSMEMBRANE 9 SUPERFAMILY MEMBER 1"/>
    <property type="match status" value="1"/>
</dbReference>
<evidence type="ECO:0000256" key="6">
    <source>
        <dbReference type="ARBA" id="ARBA00023136"/>
    </source>
</evidence>
<feature type="transmembrane region" description="Helical" evidence="7">
    <location>
        <begin position="520"/>
        <end position="546"/>
    </location>
</feature>
<dbReference type="InterPro" id="IPR004240">
    <property type="entry name" value="EMP70"/>
</dbReference>
<dbReference type="Pfam" id="PF02990">
    <property type="entry name" value="EMP70"/>
    <property type="match status" value="1"/>
</dbReference>
<keyword evidence="4 7" id="KW-0732">Signal</keyword>
<dbReference type="STRING" id="37360.A0A0G4IY97"/>
<dbReference type="AlphaFoldDB" id="A0A0G4IY97"/>
<keyword evidence="3 7" id="KW-0812">Transmembrane</keyword>
<dbReference type="EMBL" id="OVEO01000003">
    <property type="protein sequence ID" value="SPQ95076.1"/>
    <property type="molecule type" value="Genomic_DNA"/>
</dbReference>
<feature type="signal peptide" evidence="7">
    <location>
        <begin position="1"/>
        <end position="19"/>
    </location>
</feature>
<dbReference type="OMA" id="LEVHWLS"/>
<evidence type="ECO:0000256" key="1">
    <source>
        <dbReference type="ARBA" id="ARBA00004141"/>
    </source>
</evidence>
<name>A0A0G4IY97_PLABS</name>
<comment type="subcellular location">
    <subcellularLocation>
        <location evidence="1">Membrane</location>
        <topology evidence="1">Multi-pass membrane protein</topology>
    </subcellularLocation>
</comment>
<evidence type="ECO:0000256" key="5">
    <source>
        <dbReference type="ARBA" id="ARBA00022989"/>
    </source>
</evidence>
<feature type="transmembrane region" description="Helical" evidence="7">
    <location>
        <begin position="307"/>
        <end position="325"/>
    </location>
</feature>
<comment type="similarity">
    <text evidence="2 7">Belongs to the nonaspanin (TM9SF) (TC 9.A.2) family.</text>
</comment>
<feature type="transmembrane region" description="Helical" evidence="7">
    <location>
        <begin position="395"/>
        <end position="420"/>
    </location>
</feature>
<keyword evidence="5 7" id="KW-1133">Transmembrane helix</keyword>
<evidence type="ECO:0000256" key="4">
    <source>
        <dbReference type="ARBA" id="ARBA00022729"/>
    </source>
</evidence>
<keyword evidence="10" id="KW-1185">Reference proteome</keyword>
<evidence type="ECO:0000313" key="9">
    <source>
        <dbReference type="EMBL" id="SPQ95076.1"/>
    </source>
</evidence>
<reference evidence="8 10" key="1">
    <citation type="submission" date="2015-02" db="EMBL/GenBank/DDBJ databases">
        <authorList>
            <person name="Chooi Y.-H."/>
        </authorList>
    </citation>
    <scope>NUCLEOTIDE SEQUENCE [LARGE SCALE GENOMIC DNA]</scope>
    <source>
        <strain evidence="8">E3</strain>
    </source>
</reference>
<dbReference type="GO" id="GO:0016020">
    <property type="term" value="C:membrane"/>
    <property type="evidence" value="ECO:0007669"/>
    <property type="project" value="UniProtKB-SubCell"/>
</dbReference>
<keyword evidence="9" id="KW-0496">Mitochondrion</keyword>
<evidence type="ECO:0000313" key="8">
    <source>
        <dbReference type="EMBL" id="CEP00295.1"/>
    </source>
</evidence>
<organism evidence="8 10">
    <name type="scientific">Plasmodiophora brassicae</name>
    <name type="common">Clubroot disease agent</name>
    <dbReference type="NCBI Taxonomy" id="37360"/>
    <lineage>
        <taxon>Eukaryota</taxon>
        <taxon>Sar</taxon>
        <taxon>Rhizaria</taxon>
        <taxon>Endomyxa</taxon>
        <taxon>Phytomyxea</taxon>
        <taxon>Plasmodiophorida</taxon>
        <taxon>Plasmodiophoridae</taxon>
        <taxon>Plasmodiophora</taxon>
    </lineage>
</organism>
<dbReference type="GO" id="GO:0072657">
    <property type="term" value="P:protein localization to membrane"/>
    <property type="evidence" value="ECO:0007669"/>
    <property type="project" value="TreeGrafter"/>
</dbReference>
<dbReference type="PANTHER" id="PTHR10766">
    <property type="entry name" value="TRANSMEMBRANE 9 SUPERFAMILY PROTEIN"/>
    <property type="match status" value="1"/>
</dbReference>
<feature type="transmembrane region" description="Helical" evidence="7">
    <location>
        <begin position="558"/>
        <end position="581"/>
    </location>
</feature>
<feature type="transmembrane region" description="Helical" evidence="7">
    <location>
        <begin position="463"/>
        <end position="482"/>
    </location>
</feature>
<feature type="transmembrane region" description="Helical" evidence="7">
    <location>
        <begin position="331"/>
        <end position="355"/>
    </location>
</feature>
<dbReference type="EMBL" id="CDSF01000100">
    <property type="protein sequence ID" value="CEP00295.1"/>
    <property type="molecule type" value="Genomic_DNA"/>
</dbReference>
<reference evidence="9 11" key="2">
    <citation type="submission" date="2018-03" db="EMBL/GenBank/DDBJ databases">
        <authorList>
            <person name="Fogelqvist J."/>
        </authorList>
    </citation>
    <scope>NUCLEOTIDE SEQUENCE [LARGE SCALE GENOMIC DNA]</scope>
</reference>
<gene>
    <name evidence="8" type="ORF">PBRA_008029</name>
    <name evidence="9" type="ORF">PLBR_LOCUS2291</name>
</gene>
<proteinExistence type="inferred from homology"/>
<dbReference type="Proteomes" id="UP000290189">
    <property type="component" value="Unassembled WGS sequence"/>
</dbReference>
<evidence type="ECO:0000256" key="3">
    <source>
        <dbReference type="ARBA" id="ARBA00022692"/>
    </source>
</evidence>
<feature type="transmembrane region" description="Helical" evidence="7">
    <location>
        <begin position="227"/>
        <end position="251"/>
    </location>
</feature>
<sequence length="597" mass="66565">MAPLTAIGLVAALIVSVRAEGEHSYAVGDKVPVYVDTIGSFYNPAEAYPYYSLPVCAPSEVVDISPSWGDLLSGSRRQTSVYDIKFGQSAKRQSACKKTLQPSEVKQFMAAIDKDYSYKVYVDDLPIYGFFGEKETFLVDFGDHQHNVTRYFLYSHMVFTMEFNEHNVITASITADVDGRVELKESQTEPLTVDLTYSTEWEETSGKFADRISLHSNHIWSDQSMNIHWLSIINSFILVLLLTVFLAIIVLRVLRNDFARYSDADDELLPLEGSVDESGWKQVHGDVFRFPTRPMLFSALIGNGTHLFTWLCILLLASLSGAFSIDSHGGFYSTAILAFAVTAPIAGFVSAYLYAQIAGDQKWATNAVLTAGLFFAPLAAVFLTLNMVASAYGSLVAVPFFTVFGLILLWMLVVFPLTVVGAMRGRTLAKPFDAPCKTNRVQREIPPSPWYQTKLATGFMGGFLPFSAIYIEMHYIFAAVWGHQVYRLFGMLVLAFVMLVLVTSFITVSLTYFQLAHENYLWWWSSFINGGASGAFVFAYSVFYYFSRSSMSGGLQASFFFGYMLIVSLAFSLIMGTIGFMSSLPFVRYIYASIKSD</sequence>
<feature type="transmembrane region" description="Helical" evidence="7">
    <location>
        <begin position="488"/>
        <end position="513"/>
    </location>
</feature>
<evidence type="ECO:0000313" key="10">
    <source>
        <dbReference type="Proteomes" id="UP000039324"/>
    </source>
</evidence>
<protein>
    <recommendedName>
        <fullName evidence="7">Transmembrane 9 superfamily member</fullName>
    </recommendedName>
</protein>
<geneLocation type="mitochondrion" evidence="9"/>